<dbReference type="EMBL" id="KZ772793">
    <property type="protein sequence ID" value="PTQ30653.1"/>
    <property type="molecule type" value="Genomic_DNA"/>
</dbReference>
<evidence type="ECO:0000313" key="3">
    <source>
        <dbReference type="Proteomes" id="UP000244005"/>
    </source>
</evidence>
<proteinExistence type="predicted"/>
<feature type="transmembrane region" description="Helical" evidence="1">
    <location>
        <begin position="42"/>
        <end position="60"/>
    </location>
</feature>
<evidence type="ECO:0008006" key="4">
    <source>
        <dbReference type="Google" id="ProtNLM"/>
    </source>
</evidence>
<name>A0A2R6W9X4_MARPO</name>
<reference evidence="3" key="1">
    <citation type="journal article" date="2017" name="Cell">
        <title>Insights into land plant evolution garnered from the Marchantia polymorpha genome.</title>
        <authorList>
            <person name="Bowman J.L."/>
            <person name="Kohchi T."/>
            <person name="Yamato K.T."/>
            <person name="Jenkins J."/>
            <person name="Shu S."/>
            <person name="Ishizaki K."/>
            <person name="Yamaoka S."/>
            <person name="Nishihama R."/>
            <person name="Nakamura Y."/>
            <person name="Berger F."/>
            <person name="Adam C."/>
            <person name="Aki S.S."/>
            <person name="Althoff F."/>
            <person name="Araki T."/>
            <person name="Arteaga-Vazquez M.A."/>
            <person name="Balasubrmanian S."/>
            <person name="Barry K."/>
            <person name="Bauer D."/>
            <person name="Boehm C.R."/>
            <person name="Briginshaw L."/>
            <person name="Caballero-Perez J."/>
            <person name="Catarino B."/>
            <person name="Chen F."/>
            <person name="Chiyoda S."/>
            <person name="Chovatia M."/>
            <person name="Davies K.M."/>
            <person name="Delmans M."/>
            <person name="Demura T."/>
            <person name="Dierschke T."/>
            <person name="Dolan L."/>
            <person name="Dorantes-Acosta A.E."/>
            <person name="Eklund D.M."/>
            <person name="Florent S.N."/>
            <person name="Flores-Sandoval E."/>
            <person name="Fujiyama A."/>
            <person name="Fukuzawa H."/>
            <person name="Galik B."/>
            <person name="Grimanelli D."/>
            <person name="Grimwood J."/>
            <person name="Grossniklaus U."/>
            <person name="Hamada T."/>
            <person name="Haseloff J."/>
            <person name="Hetherington A.J."/>
            <person name="Higo A."/>
            <person name="Hirakawa Y."/>
            <person name="Hundley H.N."/>
            <person name="Ikeda Y."/>
            <person name="Inoue K."/>
            <person name="Inoue S.I."/>
            <person name="Ishida S."/>
            <person name="Jia Q."/>
            <person name="Kakita M."/>
            <person name="Kanazawa T."/>
            <person name="Kawai Y."/>
            <person name="Kawashima T."/>
            <person name="Kennedy M."/>
            <person name="Kinose K."/>
            <person name="Kinoshita T."/>
            <person name="Kohara Y."/>
            <person name="Koide E."/>
            <person name="Komatsu K."/>
            <person name="Kopischke S."/>
            <person name="Kubo M."/>
            <person name="Kyozuka J."/>
            <person name="Lagercrantz U."/>
            <person name="Lin S.S."/>
            <person name="Lindquist E."/>
            <person name="Lipzen A.M."/>
            <person name="Lu C.W."/>
            <person name="De Luna E."/>
            <person name="Martienssen R.A."/>
            <person name="Minamino N."/>
            <person name="Mizutani M."/>
            <person name="Mizutani M."/>
            <person name="Mochizuki N."/>
            <person name="Monte I."/>
            <person name="Mosher R."/>
            <person name="Nagasaki H."/>
            <person name="Nakagami H."/>
            <person name="Naramoto S."/>
            <person name="Nishitani K."/>
            <person name="Ohtani M."/>
            <person name="Okamoto T."/>
            <person name="Okumura M."/>
            <person name="Phillips J."/>
            <person name="Pollak B."/>
            <person name="Reinders A."/>
            <person name="Rovekamp M."/>
            <person name="Sano R."/>
            <person name="Sawa S."/>
            <person name="Schmid M.W."/>
            <person name="Shirakawa M."/>
            <person name="Solano R."/>
            <person name="Spunde A."/>
            <person name="Suetsugu N."/>
            <person name="Sugano S."/>
            <person name="Sugiyama A."/>
            <person name="Sun R."/>
            <person name="Suzuki Y."/>
            <person name="Takenaka M."/>
            <person name="Takezawa D."/>
            <person name="Tomogane H."/>
            <person name="Tsuzuki M."/>
            <person name="Ueda T."/>
            <person name="Umeda M."/>
            <person name="Ward J.M."/>
            <person name="Watanabe Y."/>
            <person name="Yazaki K."/>
            <person name="Yokoyama R."/>
            <person name="Yoshitake Y."/>
            <person name="Yotsui I."/>
            <person name="Zachgo S."/>
            <person name="Schmutz J."/>
        </authorList>
    </citation>
    <scope>NUCLEOTIDE SEQUENCE [LARGE SCALE GENOMIC DNA]</scope>
    <source>
        <strain evidence="3">Tak-1</strain>
    </source>
</reference>
<sequence length="200" mass="22033">MKSEESLLRLRLPGVTIRAIVFRCTSLTDFFLLCLTMARASVLLLIAGFLTVAAVCTVQAETVKLQFYEQVNSNDELLVFQAKDKSSNDGQMGNGYIYENSATLCSSPKCLALGTVSGWYYYTSEDTVEEVNTIKFSPTSLYPNAELHVRGVWVSASGKDLDTQELAIIGGTHGLDNAYGTLTFTKLNAITWRVEASFRL</sequence>
<keyword evidence="1" id="KW-0472">Membrane</keyword>
<accession>A0A2R6W9X4</accession>
<evidence type="ECO:0000256" key="1">
    <source>
        <dbReference type="SAM" id="Phobius"/>
    </source>
</evidence>
<dbReference type="InterPro" id="IPR044859">
    <property type="entry name" value="Allene_oxi_cyc_Dirigent"/>
</dbReference>
<protein>
    <recommendedName>
        <fullName evidence="4">Dirigent protein</fullName>
    </recommendedName>
</protein>
<gene>
    <name evidence="2" type="ORF">MARPO_0121s0007</name>
</gene>
<dbReference type="Gene3D" id="2.40.480.10">
    <property type="entry name" value="Allene oxide cyclase-like"/>
    <property type="match status" value="1"/>
</dbReference>
<keyword evidence="1" id="KW-0812">Transmembrane</keyword>
<evidence type="ECO:0000313" key="2">
    <source>
        <dbReference type="EMBL" id="PTQ30653.1"/>
    </source>
</evidence>
<dbReference type="AlphaFoldDB" id="A0A2R6W9X4"/>
<dbReference type="OrthoDB" id="10323961at2759"/>
<dbReference type="Gramene" id="Mp3g24170.1">
    <property type="protein sequence ID" value="Mp3g24170.1.cds1"/>
    <property type="gene ID" value="Mp3g24170"/>
</dbReference>
<organism evidence="2 3">
    <name type="scientific">Marchantia polymorpha</name>
    <name type="common">Common liverwort</name>
    <name type="synonym">Marchantia aquatica</name>
    <dbReference type="NCBI Taxonomy" id="3197"/>
    <lineage>
        <taxon>Eukaryota</taxon>
        <taxon>Viridiplantae</taxon>
        <taxon>Streptophyta</taxon>
        <taxon>Embryophyta</taxon>
        <taxon>Marchantiophyta</taxon>
        <taxon>Marchantiopsida</taxon>
        <taxon>Marchantiidae</taxon>
        <taxon>Marchantiales</taxon>
        <taxon>Marchantiaceae</taxon>
        <taxon>Marchantia</taxon>
    </lineage>
</organism>
<keyword evidence="1" id="KW-1133">Transmembrane helix</keyword>
<keyword evidence="3" id="KW-1185">Reference proteome</keyword>
<dbReference type="Proteomes" id="UP000244005">
    <property type="component" value="Unassembled WGS sequence"/>
</dbReference>